<sequence length="96" mass="10307">MSALTVTDLDYDRELDRAAMSAISGGGGAPWVYGWITPYMPDRQQGFGGVVNIYDITNNFTADQMINQFQSVDVHNTGNGANLTVNPNAMSSNTAS</sequence>
<protein>
    <submittedName>
        <fullName evidence="1">Uncharacterized protein</fullName>
    </submittedName>
</protein>
<name>A0A658QWD8_9BURK</name>
<evidence type="ECO:0000313" key="1">
    <source>
        <dbReference type="EMBL" id="SAL28489.1"/>
    </source>
</evidence>
<dbReference type="AlphaFoldDB" id="A0A658QWD8"/>
<proteinExistence type="predicted"/>
<gene>
    <name evidence="1" type="ORF">AWB72_02314</name>
</gene>
<dbReference type="EMBL" id="FCNV02000003">
    <property type="protein sequence ID" value="SAL28489.1"/>
    <property type="molecule type" value="Genomic_DNA"/>
</dbReference>
<keyword evidence="2" id="KW-1185">Reference proteome</keyword>
<organism evidence="1 2">
    <name type="scientific">Caballeronia concitans</name>
    <dbReference type="NCBI Taxonomy" id="1777133"/>
    <lineage>
        <taxon>Bacteria</taxon>
        <taxon>Pseudomonadati</taxon>
        <taxon>Pseudomonadota</taxon>
        <taxon>Betaproteobacteria</taxon>
        <taxon>Burkholderiales</taxon>
        <taxon>Burkholderiaceae</taxon>
        <taxon>Caballeronia</taxon>
    </lineage>
</organism>
<evidence type="ECO:0000313" key="2">
    <source>
        <dbReference type="Proteomes" id="UP000198263"/>
    </source>
</evidence>
<dbReference type="RefSeq" id="WP_040052295.1">
    <property type="nucleotide sequence ID" value="NZ_FCNV02000003.1"/>
</dbReference>
<accession>A0A658QWD8</accession>
<comment type="caution">
    <text evidence="1">The sequence shown here is derived from an EMBL/GenBank/DDBJ whole genome shotgun (WGS) entry which is preliminary data.</text>
</comment>
<reference evidence="1 2" key="1">
    <citation type="submission" date="2016-01" db="EMBL/GenBank/DDBJ databases">
        <authorList>
            <person name="Peeters C."/>
        </authorList>
    </citation>
    <scope>NUCLEOTIDE SEQUENCE [LARGE SCALE GENOMIC DNA]</scope>
    <source>
        <strain evidence="1">LMG 29315</strain>
    </source>
</reference>
<dbReference type="OrthoDB" id="8756551at2"/>
<dbReference type="Proteomes" id="UP000198263">
    <property type="component" value="Unassembled WGS sequence"/>
</dbReference>